<proteinExistence type="predicted"/>
<gene>
    <name evidence="3" type="ORF">FNH06_20545</name>
</gene>
<protein>
    <submittedName>
        <fullName evidence="3">Recombinase family protein</fullName>
    </submittedName>
</protein>
<dbReference type="SMART" id="SM00857">
    <property type="entry name" value="Resolvase"/>
    <property type="match status" value="1"/>
</dbReference>
<dbReference type="Proteomes" id="UP000318578">
    <property type="component" value="Unassembled WGS sequence"/>
</dbReference>
<comment type="caution">
    <text evidence="3">The sequence shown here is derived from an EMBL/GenBank/DDBJ whole genome shotgun (WGS) entry which is preliminary data.</text>
</comment>
<name>A0A558A7Y3_9PSEU</name>
<feature type="compositionally biased region" description="Polar residues" evidence="1">
    <location>
        <begin position="1"/>
        <end position="10"/>
    </location>
</feature>
<dbReference type="PANTHER" id="PTHR30461">
    <property type="entry name" value="DNA-INVERTASE FROM LAMBDOID PROPHAGE"/>
    <property type="match status" value="1"/>
</dbReference>
<evidence type="ECO:0000313" key="4">
    <source>
        <dbReference type="Proteomes" id="UP000318578"/>
    </source>
</evidence>
<organism evidence="3 4">
    <name type="scientific">Amycolatopsis acidiphila</name>
    <dbReference type="NCBI Taxonomy" id="715473"/>
    <lineage>
        <taxon>Bacteria</taxon>
        <taxon>Bacillati</taxon>
        <taxon>Actinomycetota</taxon>
        <taxon>Actinomycetes</taxon>
        <taxon>Pseudonocardiales</taxon>
        <taxon>Pseudonocardiaceae</taxon>
        <taxon>Amycolatopsis</taxon>
    </lineage>
</organism>
<dbReference type="PROSITE" id="PS51736">
    <property type="entry name" value="RECOMBINASES_3"/>
    <property type="match status" value="1"/>
</dbReference>
<sequence>MEGKVSTMSLATPEPPSSPRTTDQQAQCTVRVGSYQRQPEFGEDELLNSYVASQPGWQVRLHCTDHYASGATMRRPGLQRVLKAARSGEIDVLVVCHIHNLSRSHLHLTQLLSELRSRSVRVVSAANPSFDTETPFGAILACALDVIAGIERDGAREDRRTLRRPTPSARASIRRAVATSATGPLMATTPPTPSSIRPAPQRGVL</sequence>
<feature type="domain" description="Resolvase/invertase-type recombinase catalytic" evidence="2">
    <location>
        <begin position="25"/>
        <end position="171"/>
    </location>
</feature>
<dbReference type="Gene3D" id="3.40.50.1390">
    <property type="entry name" value="Resolvase, N-terminal catalytic domain"/>
    <property type="match status" value="1"/>
</dbReference>
<dbReference type="InterPro" id="IPR006119">
    <property type="entry name" value="Resolv_N"/>
</dbReference>
<dbReference type="GO" id="GO:0000150">
    <property type="term" value="F:DNA strand exchange activity"/>
    <property type="evidence" value="ECO:0007669"/>
    <property type="project" value="InterPro"/>
</dbReference>
<dbReference type="OrthoDB" id="4500247at2"/>
<evidence type="ECO:0000313" key="3">
    <source>
        <dbReference type="EMBL" id="TVT20372.1"/>
    </source>
</evidence>
<dbReference type="AlphaFoldDB" id="A0A558A7Y3"/>
<dbReference type="SUPFAM" id="SSF53041">
    <property type="entry name" value="Resolvase-like"/>
    <property type="match status" value="1"/>
</dbReference>
<keyword evidence="4" id="KW-1185">Reference proteome</keyword>
<reference evidence="3 4" key="1">
    <citation type="submission" date="2019-07" db="EMBL/GenBank/DDBJ databases">
        <title>New species of Amycolatopsis and Streptomyces.</title>
        <authorList>
            <person name="Duangmal K."/>
            <person name="Teo W.F.A."/>
            <person name="Lipun K."/>
        </authorList>
    </citation>
    <scope>NUCLEOTIDE SEQUENCE [LARGE SCALE GENOMIC DNA]</scope>
    <source>
        <strain evidence="3 4">JCM 30562</strain>
    </source>
</reference>
<dbReference type="InterPro" id="IPR036162">
    <property type="entry name" value="Resolvase-like_N_sf"/>
</dbReference>
<accession>A0A558A7Y3</accession>
<feature type="region of interest" description="Disordered" evidence="1">
    <location>
        <begin position="156"/>
        <end position="205"/>
    </location>
</feature>
<dbReference type="InterPro" id="IPR050639">
    <property type="entry name" value="SSR_resolvase"/>
</dbReference>
<dbReference type="GO" id="GO:0003677">
    <property type="term" value="F:DNA binding"/>
    <property type="evidence" value="ECO:0007669"/>
    <property type="project" value="InterPro"/>
</dbReference>
<feature type="region of interest" description="Disordered" evidence="1">
    <location>
        <begin position="1"/>
        <end position="24"/>
    </location>
</feature>
<evidence type="ECO:0000256" key="1">
    <source>
        <dbReference type="SAM" id="MobiDB-lite"/>
    </source>
</evidence>
<dbReference type="Pfam" id="PF00239">
    <property type="entry name" value="Resolvase"/>
    <property type="match status" value="1"/>
</dbReference>
<evidence type="ECO:0000259" key="2">
    <source>
        <dbReference type="PROSITE" id="PS51736"/>
    </source>
</evidence>
<dbReference type="EMBL" id="VJZA01000036">
    <property type="protein sequence ID" value="TVT20372.1"/>
    <property type="molecule type" value="Genomic_DNA"/>
</dbReference>
<dbReference type="PANTHER" id="PTHR30461:SF23">
    <property type="entry name" value="DNA RECOMBINASE-RELATED"/>
    <property type="match status" value="1"/>
</dbReference>